<proteinExistence type="predicted"/>
<organism evidence="2 3">
    <name type="scientific">Nonomuraea africana</name>
    <dbReference type="NCBI Taxonomy" id="46171"/>
    <lineage>
        <taxon>Bacteria</taxon>
        <taxon>Bacillati</taxon>
        <taxon>Actinomycetota</taxon>
        <taxon>Actinomycetes</taxon>
        <taxon>Streptosporangiales</taxon>
        <taxon>Streptosporangiaceae</taxon>
        <taxon>Nonomuraea</taxon>
    </lineage>
</organism>
<feature type="signal peptide" evidence="1">
    <location>
        <begin position="1"/>
        <end position="23"/>
    </location>
</feature>
<evidence type="ECO:0000256" key="1">
    <source>
        <dbReference type="SAM" id="SignalP"/>
    </source>
</evidence>
<gene>
    <name evidence="2" type="ORF">H4W81_008919</name>
</gene>
<protein>
    <submittedName>
        <fullName evidence="2">Uncharacterized protein</fullName>
    </submittedName>
</protein>
<dbReference type="EMBL" id="JADBEF010000001">
    <property type="protein sequence ID" value="MBE1566140.1"/>
    <property type="molecule type" value="Genomic_DNA"/>
</dbReference>
<evidence type="ECO:0000313" key="2">
    <source>
        <dbReference type="EMBL" id="MBE1566140.1"/>
    </source>
</evidence>
<feature type="chain" id="PRO_5045717262" evidence="1">
    <location>
        <begin position="24"/>
        <end position="162"/>
    </location>
</feature>
<reference evidence="2 3" key="1">
    <citation type="submission" date="2020-10" db="EMBL/GenBank/DDBJ databases">
        <title>Sequencing the genomes of 1000 actinobacteria strains.</title>
        <authorList>
            <person name="Klenk H.-P."/>
        </authorList>
    </citation>
    <scope>NUCLEOTIDE SEQUENCE [LARGE SCALE GENOMIC DNA]</scope>
    <source>
        <strain evidence="2 3">DSM 43748</strain>
    </source>
</reference>
<sequence length="162" mass="16836">MRASRTIMIAVTAGLLTAAPATATATVAAASADTVGGGSSWGPTYAPGKKSVAKGTLTSSALNRTHLPATSTVAVKGRITDLTSGPSCGWAVFRISYRTKDGNVPFKHRSYLDCSKGTPRAFSFTDRDVALVELKVCGEGRAAEPSNVCLYAGTWKTLYSSL</sequence>
<dbReference type="Proteomes" id="UP000661607">
    <property type="component" value="Unassembled WGS sequence"/>
</dbReference>
<accession>A0ABR9KVX2</accession>
<evidence type="ECO:0000313" key="3">
    <source>
        <dbReference type="Proteomes" id="UP000661607"/>
    </source>
</evidence>
<keyword evidence="1" id="KW-0732">Signal</keyword>
<comment type="caution">
    <text evidence="2">The sequence shown here is derived from an EMBL/GenBank/DDBJ whole genome shotgun (WGS) entry which is preliminary data.</text>
</comment>
<keyword evidence="3" id="KW-1185">Reference proteome</keyword>
<name>A0ABR9KVX2_9ACTN</name>
<dbReference type="RefSeq" id="WP_192780223.1">
    <property type="nucleotide sequence ID" value="NZ_BAAASY010000013.1"/>
</dbReference>